<dbReference type="PRINTS" id="PR00412">
    <property type="entry name" value="EPOXHYDRLASE"/>
</dbReference>
<gene>
    <name evidence="2" type="ORF">GA0070561_6397</name>
</gene>
<proteinExistence type="predicted"/>
<dbReference type="PANTHER" id="PTHR43798">
    <property type="entry name" value="MONOACYLGLYCEROL LIPASE"/>
    <property type="match status" value="1"/>
</dbReference>
<dbReference type="STRING" id="285676.GA0070561_6397"/>
<dbReference type="AlphaFoldDB" id="A0A1C5A7V6"/>
<evidence type="ECO:0000313" key="2">
    <source>
        <dbReference type="EMBL" id="SCF41151.1"/>
    </source>
</evidence>
<dbReference type="Pfam" id="PF12697">
    <property type="entry name" value="Abhydrolase_6"/>
    <property type="match status" value="1"/>
</dbReference>
<accession>A0A1C5A7V6</accession>
<evidence type="ECO:0000259" key="1">
    <source>
        <dbReference type="Pfam" id="PF12697"/>
    </source>
</evidence>
<dbReference type="EMBL" id="FMCR01000009">
    <property type="protein sequence ID" value="SCF41151.1"/>
    <property type="molecule type" value="Genomic_DNA"/>
</dbReference>
<name>A0A1C5A7V6_9ACTN</name>
<dbReference type="GO" id="GO:0003824">
    <property type="term" value="F:catalytic activity"/>
    <property type="evidence" value="ECO:0007669"/>
    <property type="project" value="InterPro"/>
</dbReference>
<dbReference type="InterPro" id="IPR000639">
    <property type="entry name" value="Epox_hydrolase-like"/>
</dbReference>
<reference evidence="2 3" key="1">
    <citation type="submission" date="2016-06" db="EMBL/GenBank/DDBJ databases">
        <authorList>
            <person name="Kjaerup R.B."/>
            <person name="Dalgaard T.S."/>
            <person name="Juul-Madsen H.R."/>
        </authorList>
    </citation>
    <scope>NUCLEOTIDE SEQUENCE [LARGE SCALE GENOMIC DNA]</scope>
    <source>
        <strain evidence="2 3">DSM 44871</strain>
    </source>
</reference>
<protein>
    <submittedName>
        <fullName evidence="2">Pimeloyl-ACP methyl ester carboxylesterase</fullName>
    </submittedName>
</protein>
<organism evidence="2 3">
    <name type="scientific">Micromonospora saelicesensis</name>
    <dbReference type="NCBI Taxonomy" id="285676"/>
    <lineage>
        <taxon>Bacteria</taxon>
        <taxon>Bacillati</taxon>
        <taxon>Actinomycetota</taxon>
        <taxon>Actinomycetes</taxon>
        <taxon>Micromonosporales</taxon>
        <taxon>Micromonosporaceae</taxon>
        <taxon>Micromonospora</taxon>
    </lineage>
</organism>
<dbReference type="InterPro" id="IPR000073">
    <property type="entry name" value="AB_hydrolase_1"/>
</dbReference>
<sequence length="309" mass="32715">MDTEPQDPVVVALSKLVPAGVDRGRLTRESGRQLRWVAAGSATPPVVLVSGAGEVGLDWAVVLPSLAEGSRVIAYDRAGLGASDAISRLTLDSQVRDLVALLDDVGPAVLVGHSWGGLLAQLAAFARPDQTLGLVLLDPFHEDSTAEVPLALRVSSNLLLNAIPVLKTLGLFDRIAANMGRTLAERCTDDLEIQASITEAYRASYRTFGQVTTIRAENRLANTCTREVRAARATSTAPDVPMRILTATRGKPAALRQRSGDLADQTAAVFARGVHVVVPDSGHYIHKDQPAAVVEAVGAVLAQVDRDTQ</sequence>
<dbReference type="InterPro" id="IPR029058">
    <property type="entry name" value="AB_hydrolase_fold"/>
</dbReference>
<feature type="domain" description="AB hydrolase-1" evidence="1">
    <location>
        <begin position="46"/>
        <end position="296"/>
    </location>
</feature>
<dbReference type="SUPFAM" id="SSF53474">
    <property type="entry name" value="alpha/beta-Hydrolases"/>
    <property type="match status" value="1"/>
</dbReference>
<evidence type="ECO:0000313" key="3">
    <source>
        <dbReference type="Proteomes" id="UP000198864"/>
    </source>
</evidence>
<dbReference type="InterPro" id="IPR050266">
    <property type="entry name" value="AB_hydrolase_sf"/>
</dbReference>
<dbReference type="RefSeq" id="WP_091408122.1">
    <property type="nucleotide sequence ID" value="NZ_FMCR01000009.1"/>
</dbReference>
<dbReference type="PRINTS" id="PR00111">
    <property type="entry name" value="ABHYDROLASE"/>
</dbReference>
<dbReference type="Gene3D" id="3.40.50.1820">
    <property type="entry name" value="alpha/beta hydrolase"/>
    <property type="match status" value="1"/>
</dbReference>
<dbReference type="Proteomes" id="UP000198864">
    <property type="component" value="Unassembled WGS sequence"/>
</dbReference>